<keyword evidence="2" id="KW-0813">Transport</keyword>
<feature type="transmembrane region" description="Helical" evidence="7">
    <location>
        <begin position="21"/>
        <end position="42"/>
    </location>
</feature>
<evidence type="ECO:0000256" key="2">
    <source>
        <dbReference type="ARBA" id="ARBA00022448"/>
    </source>
</evidence>
<dbReference type="InterPro" id="IPR020846">
    <property type="entry name" value="MFS_dom"/>
</dbReference>
<dbReference type="Proteomes" id="UP000660680">
    <property type="component" value="Unassembled WGS sequence"/>
</dbReference>
<evidence type="ECO:0000256" key="6">
    <source>
        <dbReference type="ARBA" id="ARBA00023136"/>
    </source>
</evidence>
<feature type="transmembrane region" description="Helical" evidence="7">
    <location>
        <begin position="307"/>
        <end position="330"/>
    </location>
</feature>
<feature type="transmembrane region" description="Helical" evidence="7">
    <location>
        <begin position="364"/>
        <end position="388"/>
    </location>
</feature>
<dbReference type="Gene3D" id="1.20.1720.10">
    <property type="entry name" value="Multidrug resistance protein D"/>
    <property type="match status" value="1"/>
</dbReference>
<comment type="caution">
    <text evidence="9">The sequence shown here is derived from an EMBL/GenBank/DDBJ whole genome shotgun (WGS) entry which is preliminary data.</text>
</comment>
<feature type="transmembrane region" description="Helical" evidence="7">
    <location>
        <begin position="170"/>
        <end position="194"/>
    </location>
</feature>
<dbReference type="AlphaFoldDB" id="A0A918GP55"/>
<evidence type="ECO:0000259" key="8">
    <source>
        <dbReference type="PROSITE" id="PS50850"/>
    </source>
</evidence>
<feature type="transmembrane region" description="Helical" evidence="7">
    <location>
        <begin position="86"/>
        <end position="105"/>
    </location>
</feature>
<dbReference type="SUPFAM" id="SSF103473">
    <property type="entry name" value="MFS general substrate transporter"/>
    <property type="match status" value="1"/>
</dbReference>
<keyword evidence="5 7" id="KW-1133">Transmembrane helix</keyword>
<dbReference type="RefSeq" id="WP_189213028.1">
    <property type="nucleotide sequence ID" value="NZ_BMRB01000005.1"/>
</dbReference>
<dbReference type="CDD" id="cd17321">
    <property type="entry name" value="MFS_MMR_MDR_like"/>
    <property type="match status" value="1"/>
</dbReference>
<evidence type="ECO:0000256" key="3">
    <source>
        <dbReference type="ARBA" id="ARBA00022475"/>
    </source>
</evidence>
<dbReference type="PANTHER" id="PTHR42718">
    <property type="entry name" value="MAJOR FACILITATOR SUPERFAMILY MULTIDRUG TRANSPORTER MFSC"/>
    <property type="match status" value="1"/>
</dbReference>
<dbReference type="GO" id="GO:0022857">
    <property type="term" value="F:transmembrane transporter activity"/>
    <property type="evidence" value="ECO:0007669"/>
    <property type="project" value="InterPro"/>
</dbReference>
<dbReference type="Gene3D" id="1.20.1250.20">
    <property type="entry name" value="MFS general substrate transporter like domains"/>
    <property type="match status" value="1"/>
</dbReference>
<feature type="transmembrane region" description="Helical" evidence="7">
    <location>
        <begin position="54"/>
        <end position="74"/>
    </location>
</feature>
<sequence>MRITASAPPSSRATLKEWLGLAVLLLPTMVLTMDLTVLHLAIPDISAELAPSSTQVLWITDVYGFLVAGFLLVMGNLGDRIGRRRLLLLGAAAFAAASALAAYSTSAEMLIAARAVLGVAGATLMPSTMALLRTMFRDERQRTTAISVWMGGFMVGGVLGPLVGGAILSVAWWGAVFLLAIPVMGLLLVVGPVLLPESSDPAPARIDLVSAVVSTGGILALVYALKEIVQHGIGVRPAAAFLAGLVLLVAFVRRQTRLADPFLDVSLFRRPVFGIGIAAMTVGGAVMLGFNLFTAQYLQLVEGHDTLVAGLWLLPQTGGMVVGLGVTSAIAARVRPVVVLAGGLAAAAAGYVLIALTVGESFGWFIAGTVVAAVGLAGPAVLATTVVLSAAPPERAGAASAISETSNELGGALGLAVLGSIGAAAYRASVDGLTPADLPEPTDTAIRDSIGGAITTARDLPGDLGGQVVDAARLAFVNATAVTAYAGAALVAAMAVIALVGLRKLPVAPEQGQESADASR</sequence>
<dbReference type="EMBL" id="BMRB01000005">
    <property type="protein sequence ID" value="GGS48885.1"/>
    <property type="molecule type" value="Genomic_DNA"/>
</dbReference>
<feature type="transmembrane region" description="Helical" evidence="7">
    <location>
        <begin position="337"/>
        <end position="358"/>
    </location>
</feature>
<feature type="domain" description="Major facilitator superfamily (MFS) profile" evidence="8">
    <location>
        <begin position="20"/>
        <end position="504"/>
    </location>
</feature>
<proteinExistence type="predicted"/>
<keyword evidence="6 7" id="KW-0472">Membrane</keyword>
<protein>
    <submittedName>
        <fullName evidence="9">MFS transporter</fullName>
    </submittedName>
</protein>
<feature type="transmembrane region" description="Helical" evidence="7">
    <location>
        <begin position="482"/>
        <end position="502"/>
    </location>
</feature>
<dbReference type="Pfam" id="PF07690">
    <property type="entry name" value="MFS_1"/>
    <property type="match status" value="1"/>
</dbReference>
<dbReference type="PANTHER" id="PTHR42718:SF47">
    <property type="entry name" value="METHYL VIOLOGEN RESISTANCE PROTEIN SMVA"/>
    <property type="match status" value="1"/>
</dbReference>
<feature type="transmembrane region" description="Helical" evidence="7">
    <location>
        <begin position="206"/>
        <end position="225"/>
    </location>
</feature>
<keyword evidence="4 7" id="KW-0812">Transmembrane</keyword>
<feature type="transmembrane region" description="Helical" evidence="7">
    <location>
        <begin position="409"/>
        <end position="428"/>
    </location>
</feature>
<dbReference type="PROSITE" id="PS50850">
    <property type="entry name" value="MFS"/>
    <property type="match status" value="1"/>
</dbReference>
<comment type="subcellular location">
    <subcellularLocation>
        <location evidence="1">Cell membrane</location>
        <topology evidence="1">Multi-pass membrane protein</topology>
    </subcellularLocation>
</comment>
<gene>
    <name evidence="9" type="ORF">GCM10010171_49990</name>
</gene>
<evidence type="ECO:0000256" key="1">
    <source>
        <dbReference type="ARBA" id="ARBA00004651"/>
    </source>
</evidence>
<name>A0A918GP55_9PSEU</name>
<evidence type="ECO:0000256" key="4">
    <source>
        <dbReference type="ARBA" id="ARBA00022692"/>
    </source>
</evidence>
<reference evidence="9" key="2">
    <citation type="submission" date="2020-09" db="EMBL/GenBank/DDBJ databases">
        <authorList>
            <person name="Sun Q."/>
            <person name="Ohkuma M."/>
        </authorList>
    </citation>
    <scope>NUCLEOTIDE SEQUENCE</scope>
    <source>
        <strain evidence="9">JCM 3276</strain>
    </source>
</reference>
<keyword evidence="3" id="KW-1003">Cell membrane</keyword>
<keyword evidence="10" id="KW-1185">Reference proteome</keyword>
<feature type="transmembrane region" description="Helical" evidence="7">
    <location>
        <begin position="272"/>
        <end position="295"/>
    </location>
</feature>
<organism evidence="9 10">
    <name type="scientific">Actinokineospora fastidiosa</name>
    <dbReference type="NCBI Taxonomy" id="1816"/>
    <lineage>
        <taxon>Bacteria</taxon>
        <taxon>Bacillati</taxon>
        <taxon>Actinomycetota</taxon>
        <taxon>Actinomycetes</taxon>
        <taxon>Pseudonocardiales</taxon>
        <taxon>Pseudonocardiaceae</taxon>
        <taxon>Actinokineospora</taxon>
    </lineage>
</organism>
<dbReference type="InterPro" id="IPR011701">
    <property type="entry name" value="MFS"/>
</dbReference>
<dbReference type="InterPro" id="IPR036259">
    <property type="entry name" value="MFS_trans_sf"/>
</dbReference>
<accession>A0A918GP55</accession>
<feature type="transmembrane region" description="Helical" evidence="7">
    <location>
        <begin position="144"/>
        <end position="164"/>
    </location>
</feature>
<dbReference type="GO" id="GO:0005886">
    <property type="term" value="C:plasma membrane"/>
    <property type="evidence" value="ECO:0007669"/>
    <property type="project" value="UniProtKB-SubCell"/>
</dbReference>
<evidence type="ECO:0000256" key="7">
    <source>
        <dbReference type="SAM" id="Phobius"/>
    </source>
</evidence>
<evidence type="ECO:0000313" key="10">
    <source>
        <dbReference type="Proteomes" id="UP000660680"/>
    </source>
</evidence>
<evidence type="ECO:0000313" key="9">
    <source>
        <dbReference type="EMBL" id="GGS48885.1"/>
    </source>
</evidence>
<evidence type="ECO:0000256" key="5">
    <source>
        <dbReference type="ARBA" id="ARBA00022989"/>
    </source>
</evidence>
<reference evidence="9" key="1">
    <citation type="journal article" date="2014" name="Int. J. Syst. Evol. Microbiol.">
        <title>Complete genome sequence of Corynebacterium casei LMG S-19264T (=DSM 44701T), isolated from a smear-ripened cheese.</title>
        <authorList>
            <consortium name="US DOE Joint Genome Institute (JGI-PGF)"/>
            <person name="Walter F."/>
            <person name="Albersmeier A."/>
            <person name="Kalinowski J."/>
            <person name="Ruckert C."/>
        </authorList>
    </citation>
    <scope>NUCLEOTIDE SEQUENCE</scope>
    <source>
        <strain evidence="9">JCM 3276</strain>
    </source>
</reference>
<feature type="transmembrane region" description="Helical" evidence="7">
    <location>
        <begin position="111"/>
        <end position="132"/>
    </location>
</feature>
<feature type="transmembrane region" description="Helical" evidence="7">
    <location>
        <begin position="231"/>
        <end position="252"/>
    </location>
</feature>